<proteinExistence type="predicted"/>
<dbReference type="Proteomes" id="UP000053647">
    <property type="component" value="Unassembled WGS sequence"/>
</dbReference>
<evidence type="ECO:0000313" key="2">
    <source>
        <dbReference type="EMBL" id="KIJ11432.1"/>
    </source>
</evidence>
<organism evidence="2 3">
    <name type="scientific">Paxillus involutus ATCC 200175</name>
    <dbReference type="NCBI Taxonomy" id="664439"/>
    <lineage>
        <taxon>Eukaryota</taxon>
        <taxon>Fungi</taxon>
        <taxon>Dikarya</taxon>
        <taxon>Basidiomycota</taxon>
        <taxon>Agaricomycotina</taxon>
        <taxon>Agaricomycetes</taxon>
        <taxon>Agaricomycetidae</taxon>
        <taxon>Boletales</taxon>
        <taxon>Paxilineae</taxon>
        <taxon>Paxillaceae</taxon>
        <taxon>Paxillus</taxon>
    </lineage>
</organism>
<gene>
    <name evidence="2" type="ORF">PAXINDRAFT_84444</name>
</gene>
<feature type="region of interest" description="Disordered" evidence="1">
    <location>
        <begin position="1"/>
        <end position="33"/>
    </location>
</feature>
<dbReference type="HOGENOM" id="CLU_119163_0_1_1"/>
<evidence type="ECO:0000313" key="3">
    <source>
        <dbReference type="Proteomes" id="UP000053647"/>
    </source>
</evidence>
<feature type="compositionally biased region" description="Basic and acidic residues" evidence="1">
    <location>
        <begin position="1"/>
        <end position="10"/>
    </location>
</feature>
<protein>
    <submittedName>
        <fullName evidence="2">Unplaced genomic scaffold PAXINscaffold_57, whole genome shotgun sequence</fullName>
    </submittedName>
</protein>
<reference evidence="2 3" key="1">
    <citation type="submission" date="2014-06" db="EMBL/GenBank/DDBJ databases">
        <authorList>
            <consortium name="DOE Joint Genome Institute"/>
            <person name="Kuo A."/>
            <person name="Kohler A."/>
            <person name="Nagy L.G."/>
            <person name="Floudas D."/>
            <person name="Copeland A."/>
            <person name="Barry K.W."/>
            <person name="Cichocki N."/>
            <person name="Veneault-Fourrey C."/>
            <person name="LaButti K."/>
            <person name="Lindquist E.A."/>
            <person name="Lipzen A."/>
            <person name="Lundell T."/>
            <person name="Morin E."/>
            <person name="Murat C."/>
            <person name="Sun H."/>
            <person name="Tunlid A."/>
            <person name="Henrissat B."/>
            <person name="Grigoriev I.V."/>
            <person name="Hibbett D.S."/>
            <person name="Martin F."/>
            <person name="Nordberg H.P."/>
            <person name="Cantor M.N."/>
            <person name="Hua S.X."/>
        </authorList>
    </citation>
    <scope>NUCLEOTIDE SEQUENCE [LARGE SCALE GENOMIC DNA]</scope>
    <source>
        <strain evidence="2 3">ATCC 200175</strain>
    </source>
</reference>
<reference evidence="3" key="2">
    <citation type="submission" date="2015-01" db="EMBL/GenBank/DDBJ databases">
        <title>Evolutionary Origins and Diversification of the Mycorrhizal Mutualists.</title>
        <authorList>
            <consortium name="DOE Joint Genome Institute"/>
            <consortium name="Mycorrhizal Genomics Consortium"/>
            <person name="Kohler A."/>
            <person name="Kuo A."/>
            <person name="Nagy L.G."/>
            <person name="Floudas D."/>
            <person name="Copeland A."/>
            <person name="Barry K.W."/>
            <person name="Cichocki N."/>
            <person name="Veneault-Fourrey C."/>
            <person name="LaButti K."/>
            <person name="Lindquist E.A."/>
            <person name="Lipzen A."/>
            <person name="Lundell T."/>
            <person name="Morin E."/>
            <person name="Murat C."/>
            <person name="Riley R."/>
            <person name="Ohm R."/>
            <person name="Sun H."/>
            <person name="Tunlid A."/>
            <person name="Henrissat B."/>
            <person name="Grigoriev I.V."/>
            <person name="Hibbett D.S."/>
            <person name="Martin F."/>
        </authorList>
    </citation>
    <scope>NUCLEOTIDE SEQUENCE [LARGE SCALE GENOMIC DNA]</scope>
    <source>
        <strain evidence="3">ATCC 200175</strain>
    </source>
</reference>
<dbReference type="EMBL" id="KN819379">
    <property type="protein sequence ID" value="KIJ11432.1"/>
    <property type="molecule type" value="Genomic_DNA"/>
</dbReference>
<dbReference type="OrthoDB" id="3363652at2759"/>
<feature type="non-terminal residue" evidence="2">
    <location>
        <position position="156"/>
    </location>
</feature>
<keyword evidence="3" id="KW-1185">Reference proteome</keyword>
<evidence type="ECO:0000256" key="1">
    <source>
        <dbReference type="SAM" id="MobiDB-lite"/>
    </source>
</evidence>
<accession>A0A0C9TUG2</accession>
<sequence length="156" mass="17562">MEPISHEANHTRTNSSEVIGEIPDLQTDPDTEEGTWTWHTEAFNPKRIASIQKMIQVGEDLTPEQHKQVHNLISEFADTFAATVKEVHLVDFKSFKLNVPPEAVFPIKVNQQPLTLPQCKFLYSRLNELTESGIIHRIAAEDVRAVGSTVLAQKAH</sequence>
<dbReference type="AlphaFoldDB" id="A0A0C9TUG2"/>
<name>A0A0C9TUG2_PAXIN</name>